<feature type="compositionally biased region" description="Polar residues" evidence="1">
    <location>
        <begin position="501"/>
        <end position="516"/>
    </location>
</feature>
<keyword evidence="4" id="KW-1185">Reference proteome</keyword>
<dbReference type="Proteomes" id="UP001239994">
    <property type="component" value="Unassembled WGS sequence"/>
</dbReference>
<feature type="domain" description="FH2" evidence="2">
    <location>
        <begin position="80"/>
        <end position="496"/>
    </location>
</feature>
<dbReference type="SUPFAM" id="SSF101447">
    <property type="entry name" value="Formin homology 2 domain (FH2 domain)"/>
    <property type="match status" value="1"/>
</dbReference>
<evidence type="ECO:0000313" key="3">
    <source>
        <dbReference type="EMBL" id="KAK1792640.1"/>
    </source>
</evidence>
<dbReference type="PANTHER" id="PTHR45920">
    <property type="entry name" value="FORMIN HOMOLOGY 2 DOMAIN CONTAINING, ISOFORM I"/>
    <property type="match status" value="1"/>
</dbReference>
<dbReference type="InterPro" id="IPR015425">
    <property type="entry name" value="FH2_Formin"/>
</dbReference>
<dbReference type="PROSITE" id="PS51444">
    <property type="entry name" value="FH2"/>
    <property type="match status" value="1"/>
</dbReference>
<feature type="region of interest" description="Disordered" evidence="1">
    <location>
        <begin position="385"/>
        <end position="407"/>
    </location>
</feature>
<feature type="region of interest" description="Disordered" evidence="1">
    <location>
        <begin position="480"/>
        <end position="523"/>
    </location>
</feature>
<organism evidence="3 4">
    <name type="scientific">Electrophorus voltai</name>
    <dbReference type="NCBI Taxonomy" id="2609070"/>
    <lineage>
        <taxon>Eukaryota</taxon>
        <taxon>Metazoa</taxon>
        <taxon>Chordata</taxon>
        <taxon>Craniata</taxon>
        <taxon>Vertebrata</taxon>
        <taxon>Euteleostomi</taxon>
        <taxon>Actinopterygii</taxon>
        <taxon>Neopterygii</taxon>
        <taxon>Teleostei</taxon>
        <taxon>Ostariophysi</taxon>
        <taxon>Gymnotiformes</taxon>
        <taxon>Gymnotoidei</taxon>
        <taxon>Gymnotidae</taxon>
        <taxon>Electrophorus</taxon>
    </lineage>
</organism>
<dbReference type="GO" id="GO:0005856">
    <property type="term" value="C:cytoskeleton"/>
    <property type="evidence" value="ECO:0007669"/>
    <property type="project" value="TreeGrafter"/>
</dbReference>
<feature type="compositionally biased region" description="Basic and acidic residues" evidence="1">
    <location>
        <begin position="395"/>
        <end position="407"/>
    </location>
</feature>
<dbReference type="SMART" id="SM00498">
    <property type="entry name" value="FH2"/>
    <property type="match status" value="1"/>
</dbReference>
<proteinExistence type="predicted"/>
<dbReference type="InterPro" id="IPR042201">
    <property type="entry name" value="FH2_Formin_sf"/>
</dbReference>
<gene>
    <name evidence="3" type="ORF">P4O66_012573</name>
</gene>
<feature type="region of interest" description="Disordered" evidence="1">
    <location>
        <begin position="44"/>
        <end position="88"/>
    </location>
</feature>
<feature type="region of interest" description="Disordered" evidence="1">
    <location>
        <begin position="535"/>
        <end position="572"/>
    </location>
</feature>
<sequence length="594" mass="67764">MKQSEFTPLNQSWASFINHTPHLRLNTLDFSDLWDEEDLDLGIADDDHSQSNSVSSQNAGQKLDPPTPPPVPPMAPPLLPSRPPESGHQTLRLHWRELLSLQPLPRVSRFGPLSIWACLEPVSLDTNRLEYLFETKSSSNKALCGLMAGKRKQPSVTVLGVKRSNIITIALISLPPPHLLPPAIYNMDSTVLDREDVQRLQSLVPSEEELHLIKEAKIQAPHSPLAPAEQCLLILSNISYLRPRLELWAFALDYDMLEREIAEPLFHLKLAMEQLAANQTFRCILATVLAIGNFLNGCKARGFELSYLEKLSQVRDTHSRQPLLHHVCVLLLQFYPQSSDLYSDITAVTRASKCDYSQVQVNLSQLEALCKASWEQLHLLQKDDERKNGGSAGRGEGEERTSRTEGSLRQRLPVFMKECDERLKMLRAIHRRVINRFHSFLLYLGYSRSVVRKTDAGMFCKTVSDFALEYRAIRHTILQQRGREQEREKEREMKMERSRDVSTPSGKDQTLQNPCQDSEEQSKLEKVLQTPVSSFHFDISPPRRRSKTLNTRGNTHTHAHTQAQRDGESPSYIHKSRPIRLLPVVQIVRYGAYF</sequence>
<feature type="compositionally biased region" description="Basic and acidic residues" evidence="1">
    <location>
        <begin position="481"/>
        <end position="500"/>
    </location>
</feature>
<evidence type="ECO:0000256" key="1">
    <source>
        <dbReference type="SAM" id="MobiDB-lite"/>
    </source>
</evidence>
<evidence type="ECO:0000259" key="2">
    <source>
        <dbReference type="PROSITE" id="PS51444"/>
    </source>
</evidence>
<feature type="compositionally biased region" description="Pro residues" evidence="1">
    <location>
        <begin position="65"/>
        <end position="83"/>
    </location>
</feature>
<dbReference type="GO" id="GO:0051015">
    <property type="term" value="F:actin filament binding"/>
    <property type="evidence" value="ECO:0007669"/>
    <property type="project" value="TreeGrafter"/>
</dbReference>
<dbReference type="GO" id="GO:0030866">
    <property type="term" value="P:cortical actin cytoskeleton organization"/>
    <property type="evidence" value="ECO:0007669"/>
    <property type="project" value="TreeGrafter"/>
</dbReference>
<dbReference type="AlphaFoldDB" id="A0AAD8Z4U8"/>
<dbReference type="PANTHER" id="PTHR45920:SF4">
    <property type="entry name" value="FORMIN HOMOLOGY 2 DOMAIN CONTAINING, ISOFORM I"/>
    <property type="match status" value="1"/>
</dbReference>
<feature type="compositionally biased region" description="Polar residues" evidence="1">
    <location>
        <begin position="50"/>
        <end position="60"/>
    </location>
</feature>
<name>A0AAD8Z4U8_9TELE</name>
<accession>A0AAD8Z4U8</accession>
<protein>
    <recommendedName>
        <fullName evidence="2">FH2 domain-containing protein</fullName>
    </recommendedName>
</protein>
<reference evidence="3" key="1">
    <citation type="submission" date="2023-03" db="EMBL/GenBank/DDBJ databases">
        <title>Electrophorus voltai genome.</title>
        <authorList>
            <person name="Bian C."/>
        </authorList>
    </citation>
    <scope>NUCLEOTIDE SEQUENCE</scope>
    <source>
        <strain evidence="3">CB-2022</strain>
        <tissue evidence="3">Muscle</tissue>
    </source>
</reference>
<evidence type="ECO:0000313" key="4">
    <source>
        <dbReference type="Proteomes" id="UP001239994"/>
    </source>
</evidence>
<dbReference type="Gene3D" id="1.20.58.2220">
    <property type="entry name" value="Formin, FH2 domain"/>
    <property type="match status" value="1"/>
</dbReference>
<dbReference type="GO" id="GO:0005737">
    <property type="term" value="C:cytoplasm"/>
    <property type="evidence" value="ECO:0007669"/>
    <property type="project" value="TreeGrafter"/>
</dbReference>
<dbReference type="Pfam" id="PF02181">
    <property type="entry name" value="FH2"/>
    <property type="match status" value="1"/>
</dbReference>
<feature type="compositionally biased region" description="Polar residues" evidence="1">
    <location>
        <begin position="548"/>
        <end position="562"/>
    </location>
</feature>
<comment type="caution">
    <text evidence="3">The sequence shown here is derived from an EMBL/GenBank/DDBJ whole genome shotgun (WGS) entry which is preliminary data.</text>
</comment>
<dbReference type="EMBL" id="JAROKS010000019">
    <property type="protein sequence ID" value="KAK1792640.1"/>
    <property type="molecule type" value="Genomic_DNA"/>
</dbReference>